<evidence type="ECO:0000256" key="5">
    <source>
        <dbReference type="PIRSR" id="PIRSR000097-3"/>
    </source>
</evidence>
<dbReference type="PROSITE" id="PS00798">
    <property type="entry name" value="ALDOKETO_REDUCTASE_1"/>
    <property type="match status" value="1"/>
</dbReference>
<sequence length="336" mass="38095">MGSLSEVTAPNPGQQMKHVSIPHIMLNSGHLMPLVALGTATYPYVGPKVVKFAILNAIKLGYRHFDTALIYETEQPVGAAIAEAFQLGIIKSREELFITSKLWCSDCHQGRVLPALQMTLKNLQLDYLDLYLIHWPLSSKPGKYEYPIPKDELLPMDFKSVWEGMEECQGLGYTKSIGVCNFSSKKLEQLLSTANILPAVVQVEMNPLWQQRKLLELCKAKGINVTAYSTLGFKRTRWGSNRVNESEVLKNIAEAKGKTHAQVCFRWVYEQRVCVLMKSFNEERMKENQEIFTWCLSDDDSKRISELLQSKGNLGDPFISDQGPFKSEEELWNGEI</sequence>
<proteinExistence type="predicted"/>
<dbReference type="GO" id="GO:0044550">
    <property type="term" value="P:secondary metabolite biosynthetic process"/>
    <property type="evidence" value="ECO:0007669"/>
    <property type="project" value="UniProtKB-ARBA"/>
</dbReference>
<evidence type="ECO:0000256" key="2">
    <source>
        <dbReference type="ARBA" id="ARBA00023002"/>
    </source>
</evidence>
<dbReference type="Proteomes" id="UP000541444">
    <property type="component" value="Unassembled WGS sequence"/>
</dbReference>
<dbReference type="PANTHER" id="PTHR11732">
    <property type="entry name" value="ALDO/KETO REDUCTASE"/>
    <property type="match status" value="1"/>
</dbReference>
<evidence type="ECO:0000313" key="7">
    <source>
        <dbReference type="EMBL" id="KAF6148189.1"/>
    </source>
</evidence>
<feature type="domain" description="NADP-dependent oxidoreductase" evidence="6">
    <location>
        <begin position="37"/>
        <end position="308"/>
    </location>
</feature>
<dbReference type="Gene3D" id="3.20.20.100">
    <property type="entry name" value="NADP-dependent oxidoreductase domain"/>
    <property type="match status" value="1"/>
</dbReference>
<dbReference type="PROSITE" id="PS00062">
    <property type="entry name" value="ALDOKETO_REDUCTASE_2"/>
    <property type="match status" value="1"/>
</dbReference>
<dbReference type="InterPro" id="IPR018170">
    <property type="entry name" value="Aldo/ket_reductase_CS"/>
</dbReference>
<dbReference type="OrthoDB" id="416253at2759"/>
<evidence type="ECO:0000256" key="3">
    <source>
        <dbReference type="PIRSR" id="PIRSR000097-1"/>
    </source>
</evidence>
<evidence type="ECO:0000256" key="1">
    <source>
        <dbReference type="ARBA" id="ARBA00022857"/>
    </source>
</evidence>
<keyword evidence="1" id="KW-0521">NADP</keyword>
<evidence type="ECO:0000259" key="6">
    <source>
        <dbReference type="Pfam" id="PF00248"/>
    </source>
</evidence>
<keyword evidence="8" id="KW-1185">Reference proteome</keyword>
<comment type="caution">
    <text evidence="7">The sequence shown here is derived from an EMBL/GenBank/DDBJ whole genome shotgun (WGS) entry which is preliminary data.</text>
</comment>
<keyword evidence="2" id="KW-0560">Oxidoreductase</keyword>
<evidence type="ECO:0000256" key="4">
    <source>
        <dbReference type="PIRSR" id="PIRSR000097-2"/>
    </source>
</evidence>
<dbReference type="InterPro" id="IPR020471">
    <property type="entry name" value="AKR"/>
</dbReference>
<dbReference type="FunFam" id="3.20.20.100:FF:000014">
    <property type="entry name" value="NAD(P)-linked oxidoreductase superfamily protein"/>
    <property type="match status" value="1"/>
</dbReference>
<dbReference type="SUPFAM" id="SSF51430">
    <property type="entry name" value="NAD(P)-linked oxidoreductase"/>
    <property type="match status" value="1"/>
</dbReference>
<dbReference type="Pfam" id="PF00248">
    <property type="entry name" value="Aldo_ket_red"/>
    <property type="match status" value="1"/>
</dbReference>
<dbReference type="CDD" id="cd19124">
    <property type="entry name" value="AKR_AKR4A_4B"/>
    <property type="match status" value="1"/>
</dbReference>
<organism evidence="7 8">
    <name type="scientific">Kingdonia uniflora</name>
    <dbReference type="NCBI Taxonomy" id="39325"/>
    <lineage>
        <taxon>Eukaryota</taxon>
        <taxon>Viridiplantae</taxon>
        <taxon>Streptophyta</taxon>
        <taxon>Embryophyta</taxon>
        <taxon>Tracheophyta</taxon>
        <taxon>Spermatophyta</taxon>
        <taxon>Magnoliopsida</taxon>
        <taxon>Ranunculales</taxon>
        <taxon>Circaeasteraceae</taxon>
        <taxon>Kingdonia</taxon>
    </lineage>
</organism>
<feature type="site" description="Lowers pKa of active site Tyr" evidence="5">
    <location>
        <position position="101"/>
    </location>
</feature>
<dbReference type="GO" id="GO:0016616">
    <property type="term" value="F:oxidoreductase activity, acting on the CH-OH group of donors, NAD or NADP as acceptor"/>
    <property type="evidence" value="ECO:0007669"/>
    <property type="project" value="InterPro"/>
</dbReference>
<gene>
    <name evidence="7" type="ORF">GIB67_011964</name>
</gene>
<reference evidence="7 8" key="1">
    <citation type="journal article" date="2020" name="IScience">
        <title>Genome Sequencing of the Endangered Kingdonia uniflora (Circaeasteraceae, Ranunculales) Reveals Potential Mechanisms of Evolutionary Specialization.</title>
        <authorList>
            <person name="Sun Y."/>
            <person name="Deng T."/>
            <person name="Zhang A."/>
            <person name="Moore M.J."/>
            <person name="Landis J.B."/>
            <person name="Lin N."/>
            <person name="Zhang H."/>
            <person name="Zhang X."/>
            <person name="Huang J."/>
            <person name="Zhang X."/>
            <person name="Sun H."/>
            <person name="Wang H."/>
        </authorList>
    </citation>
    <scope>NUCLEOTIDE SEQUENCE [LARGE SCALE GENOMIC DNA]</scope>
    <source>
        <strain evidence="7">TB1705</strain>
        <tissue evidence="7">Leaf</tissue>
    </source>
</reference>
<feature type="binding site" evidence="4">
    <location>
        <position position="134"/>
    </location>
    <ligand>
        <name>substrate</name>
    </ligand>
</feature>
<dbReference type="PIRSF" id="PIRSF000097">
    <property type="entry name" value="AKR"/>
    <property type="match status" value="1"/>
</dbReference>
<dbReference type="InterPro" id="IPR036812">
    <property type="entry name" value="NAD(P)_OxRdtase_dom_sf"/>
</dbReference>
<evidence type="ECO:0000313" key="8">
    <source>
        <dbReference type="Proteomes" id="UP000541444"/>
    </source>
</evidence>
<name>A0A7J7LZZ2_9MAGN</name>
<dbReference type="AlphaFoldDB" id="A0A7J7LZZ2"/>
<dbReference type="InterPro" id="IPR044497">
    <property type="entry name" value="AKR4A/B"/>
</dbReference>
<dbReference type="PRINTS" id="PR00069">
    <property type="entry name" value="ALDKETRDTASE"/>
</dbReference>
<feature type="active site" description="Proton donor" evidence="3">
    <location>
        <position position="71"/>
    </location>
</feature>
<dbReference type="EMBL" id="JACGCM010001854">
    <property type="protein sequence ID" value="KAF6148189.1"/>
    <property type="molecule type" value="Genomic_DNA"/>
</dbReference>
<dbReference type="InterPro" id="IPR023210">
    <property type="entry name" value="NADP_OxRdtase_dom"/>
</dbReference>
<protein>
    <recommendedName>
        <fullName evidence="6">NADP-dependent oxidoreductase domain-containing protein</fullName>
    </recommendedName>
</protein>
<accession>A0A7J7LZZ2</accession>